<evidence type="ECO:0000256" key="5">
    <source>
        <dbReference type="ARBA" id="ARBA00022989"/>
    </source>
</evidence>
<keyword evidence="6" id="KW-0472">Membrane</keyword>
<keyword evidence="5" id="KW-1133">Transmembrane helix</keyword>
<keyword evidence="10" id="KW-1185">Reference proteome</keyword>
<evidence type="ECO:0000256" key="6">
    <source>
        <dbReference type="ARBA" id="ARBA00023136"/>
    </source>
</evidence>
<feature type="domain" description="ABC transporter" evidence="8">
    <location>
        <begin position="141"/>
        <end position="377"/>
    </location>
</feature>
<keyword evidence="3" id="KW-0812">Transmembrane</keyword>
<dbReference type="EMBL" id="JAVXUP010000015">
    <property type="protein sequence ID" value="KAK3042796.1"/>
    <property type="molecule type" value="Genomic_DNA"/>
</dbReference>
<feature type="compositionally biased region" description="Basic and acidic residues" evidence="7">
    <location>
        <begin position="281"/>
        <end position="310"/>
    </location>
</feature>
<dbReference type="InterPro" id="IPR036640">
    <property type="entry name" value="ABC1_TM_sf"/>
</dbReference>
<feature type="region of interest" description="Disordered" evidence="7">
    <location>
        <begin position="272"/>
        <end position="312"/>
    </location>
</feature>
<dbReference type="Pfam" id="PF00005">
    <property type="entry name" value="ABC_tran"/>
    <property type="match status" value="1"/>
</dbReference>
<evidence type="ECO:0000256" key="4">
    <source>
        <dbReference type="ARBA" id="ARBA00022737"/>
    </source>
</evidence>
<evidence type="ECO:0000256" key="3">
    <source>
        <dbReference type="ARBA" id="ARBA00022692"/>
    </source>
</evidence>
<evidence type="ECO:0000256" key="1">
    <source>
        <dbReference type="ARBA" id="ARBA00004141"/>
    </source>
</evidence>
<dbReference type="InterPro" id="IPR003439">
    <property type="entry name" value="ABC_transporter-like_ATP-bd"/>
</dbReference>
<feature type="compositionally biased region" description="Basic and acidic residues" evidence="7">
    <location>
        <begin position="7"/>
        <end position="22"/>
    </location>
</feature>
<dbReference type="AlphaFoldDB" id="A0AA89BSZ5"/>
<name>A0AA89BSZ5_9ASTE</name>
<evidence type="ECO:0000259" key="8">
    <source>
        <dbReference type="PROSITE" id="PS50893"/>
    </source>
</evidence>
<comment type="caution">
    <text evidence="9">The sequence shown here is derived from an EMBL/GenBank/DDBJ whole genome shotgun (WGS) entry which is preliminary data.</text>
</comment>
<dbReference type="Proteomes" id="UP001188597">
    <property type="component" value="Unassembled WGS sequence"/>
</dbReference>
<reference evidence="9" key="1">
    <citation type="submission" date="2022-12" db="EMBL/GenBank/DDBJ databases">
        <title>Draft genome assemblies for two species of Escallonia (Escalloniales).</title>
        <authorList>
            <person name="Chanderbali A."/>
            <person name="Dervinis C."/>
            <person name="Anghel I."/>
            <person name="Soltis D."/>
            <person name="Soltis P."/>
            <person name="Zapata F."/>
        </authorList>
    </citation>
    <scope>NUCLEOTIDE SEQUENCE</scope>
    <source>
        <strain evidence="9">UCBG64.0493</strain>
        <tissue evidence="9">Leaf</tissue>
    </source>
</reference>
<evidence type="ECO:0000313" key="10">
    <source>
        <dbReference type="Proteomes" id="UP001188597"/>
    </source>
</evidence>
<sequence>MASKYSEPAHMEEEKTNDEIEDTKKEIAAETLPFLKLLSYADALDWTLMILATLGSIVHGFAQPVSYLLLGKALDAFGRNINDPDAMVTALNNSLTYATPDLQIFNQAKAAGKEVFQVIERKPLVSYETRGKVLEAVEGSIELREVHFAYPSRQEKLILKGFSLSIPAGKVVALVGSSGCGKSTVISLVSRFYDPAKGKIFIDNHDIKDLDLKFLRRNIRTVSQEPSLFAGTISDNMKVRNKDADDQQIQSAAVIANALSFISQLPNQIANPAEETASSRQSKDLEQPEDPKKLSRHLTEDPPKQEERTDRRKKHTSFRIWFGLKKKELVKTVMGSIAAALSGISKPIFRFFVITIGVAYYKKDAKQRVGWYSIAFS</sequence>
<dbReference type="PROSITE" id="PS50893">
    <property type="entry name" value="ABC_TRANSPORTER_2"/>
    <property type="match status" value="1"/>
</dbReference>
<evidence type="ECO:0000313" key="9">
    <source>
        <dbReference type="EMBL" id="KAK3042796.1"/>
    </source>
</evidence>
<dbReference type="GO" id="GO:0005524">
    <property type="term" value="F:ATP binding"/>
    <property type="evidence" value="ECO:0007669"/>
    <property type="project" value="InterPro"/>
</dbReference>
<keyword evidence="4" id="KW-0677">Repeat</keyword>
<dbReference type="GO" id="GO:0015421">
    <property type="term" value="F:ABC-type oligopeptide transporter activity"/>
    <property type="evidence" value="ECO:0007669"/>
    <property type="project" value="TreeGrafter"/>
</dbReference>
<organism evidence="9 10">
    <name type="scientific">Escallonia herrerae</name>
    <dbReference type="NCBI Taxonomy" id="1293975"/>
    <lineage>
        <taxon>Eukaryota</taxon>
        <taxon>Viridiplantae</taxon>
        <taxon>Streptophyta</taxon>
        <taxon>Embryophyta</taxon>
        <taxon>Tracheophyta</taxon>
        <taxon>Spermatophyta</taxon>
        <taxon>Magnoliopsida</taxon>
        <taxon>eudicotyledons</taxon>
        <taxon>Gunneridae</taxon>
        <taxon>Pentapetalae</taxon>
        <taxon>asterids</taxon>
        <taxon>campanulids</taxon>
        <taxon>Escalloniales</taxon>
        <taxon>Escalloniaceae</taxon>
        <taxon>Escallonia</taxon>
    </lineage>
</organism>
<dbReference type="GO" id="GO:0016887">
    <property type="term" value="F:ATP hydrolysis activity"/>
    <property type="evidence" value="ECO:0007669"/>
    <property type="project" value="InterPro"/>
</dbReference>
<comment type="subcellular location">
    <subcellularLocation>
        <location evidence="1">Membrane</location>
        <topology evidence="1">Multi-pass membrane protein</topology>
    </subcellularLocation>
</comment>
<protein>
    <recommendedName>
        <fullName evidence="8">ABC transporter domain-containing protein</fullName>
    </recommendedName>
</protein>
<dbReference type="InterPro" id="IPR027417">
    <property type="entry name" value="P-loop_NTPase"/>
</dbReference>
<dbReference type="GO" id="GO:0090374">
    <property type="term" value="P:oligopeptide export from mitochondrion"/>
    <property type="evidence" value="ECO:0007669"/>
    <property type="project" value="TreeGrafter"/>
</dbReference>
<dbReference type="PANTHER" id="PTHR43394:SF11">
    <property type="entry name" value="ATP-BINDING CASSETTE TRANSPORTER"/>
    <property type="match status" value="1"/>
</dbReference>
<evidence type="ECO:0000256" key="7">
    <source>
        <dbReference type="SAM" id="MobiDB-lite"/>
    </source>
</evidence>
<dbReference type="Gene3D" id="3.40.50.300">
    <property type="entry name" value="P-loop containing nucleotide triphosphate hydrolases"/>
    <property type="match status" value="1"/>
</dbReference>
<gene>
    <name evidence="9" type="ORF">RJ639_001069</name>
</gene>
<dbReference type="PANTHER" id="PTHR43394">
    <property type="entry name" value="ATP-DEPENDENT PERMEASE MDL1, MITOCHONDRIAL"/>
    <property type="match status" value="1"/>
</dbReference>
<dbReference type="Gene3D" id="1.20.1560.10">
    <property type="entry name" value="ABC transporter type 1, transmembrane domain"/>
    <property type="match status" value="2"/>
</dbReference>
<evidence type="ECO:0000256" key="2">
    <source>
        <dbReference type="ARBA" id="ARBA00022448"/>
    </source>
</evidence>
<proteinExistence type="predicted"/>
<keyword evidence="2" id="KW-0813">Transport</keyword>
<accession>A0AA89BSZ5</accession>
<dbReference type="GO" id="GO:0005743">
    <property type="term" value="C:mitochondrial inner membrane"/>
    <property type="evidence" value="ECO:0007669"/>
    <property type="project" value="TreeGrafter"/>
</dbReference>
<dbReference type="InterPro" id="IPR039421">
    <property type="entry name" value="Type_1_exporter"/>
</dbReference>
<feature type="region of interest" description="Disordered" evidence="7">
    <location>
        <begin position="1"/>
        <end position="22"/>
    </location>
</feature>
<dbReference type="SUPFAM" id="SSF52540">
    <property type="entry name" value="P-loop containing nucleoside triphosphate hydrolases"/>
    <property type="match status" value="1"/>
</dbReference>